<evidence type="ECO:0000256" key="1">
    <source>
        <dbReference type="ARBA" id="ARBA00006157"/>
    </source>
</evidence>
<evidence type="ECO:0000313" key="7">
    <source>
        <dbReference type="EMBL" id="EEQ96369.1"/>
    </source>
</evidence>
<evidence type="ECO:0000256" key="5">
    <source>
        <dbReference type="SAM" id="MobiDB-lite"/>
    </source>
</evidence>
<comment type="caution">
    <text evidence="7">The sequence shown here is derived from an EMBL/GenBank/DDBJ whole genome shotgun (WGS) entry which is preliminary data.</text>
</comment>
<evidence type="ECO:0000256" key="3">
    <source>
        <dbReference type="ARBA" id="ARBA00023125"/>
    </source>
</evidence>
<feature type="region of interest" description="Disordered" evidence="5">
    <location>
        <begin position="110"/>
        <end position="133"/>
    </location>
</feature>
<proteinExistence type="inferred from homology"/>
<keyword evidence="4" id="KW-0804">Transcription</keyword>
<evidence type="ECO:0000256" key="2">
    <source>
        <dbReference type="ARBA" id="ARBA00023015"/>
    </source>
</evidence>
<keyword evidence="2" id="KW-0805">Transcription regulation</keyword>
<name>C4WG62_9HYPH</name>
<dbReference type="InterPro" id="IPR038722">
    <property type="entry name" value="Ner_HTH_dom"/>
</dbReference>
<dbReference type="AlphaFoldDB" id="C4WG62"/>
<evidence type="ECO:0000313" key="8">
    <source>
        <dbReference type="Proteomes" id="UP000004386"/>
    </source>
</evidence>
<dbReference type="Proteomes" id="UP000004386">
    <property type="component" value="Unassembled WGS sequence"/>
</dbReference>
<feature type="domain" description="Ner winged helix-turn-helix DNA-binding" evidence="6">
    <location>
        <begin position="42"/>
        <end position="111"/>
    </location>
</feature>
<comment type="similarity">
    <text evidence="1">Belongs to the ner transcriptional regulatory family.</text>
</comment>
<evidence type="ECO:0000256" key="4">
    <source>
        <dbReference type="ARBA" id="ARBA00023163"/>
    </source>
</evidence>
<dbReference type="Pfam" id="PF13693">
    <property type="entry name" value="HTH_35"/>
    <property type="match status" value="1"/>
</dbReference>
<dbReference type="GO" id="GO:0003677">
    <property type="term" value="F:DNA binding"/>
    <property type="evidence" value="ECO:0007669"/>
    <property type="project" value="UniProtKB-KW"/>
</dbReference>
<evidence type="ECO:0000259" key="6">
    <source>
        <dbReference type="Pfam" id="PF13693"/>
    </source>
</evidence>
<keyword evidence="3" id="KW-0238">DNA-binding</keyword>
<sequence length="133" mass="15273">MHYPYFGRRKRPATIAPNEPTKSGWANIRFLRRNPMTDPVVWDRHEILSRLRRQKKTLAGIAKDYGLSLSGVKNIWTRPNEPAERAIADVLGVPVEVVFCDRYPKKRNRIHVSEYPSRSSRGKPAPVPQKDAA</sequence>
<organism evidence="7 8">
    <name type="scientific">Brucella intermedia LMG 3301</name>
    <dbReference type="NCBI Taxonomy" id="641118"/>
    <lineage>
        <taxon>Bacteria</taxon>
        <taxon>Pseudomonadati</taxon>
        <taxon>Pseudomonadota</taxon>
        <taxon>Alphaproteobacteria</taxon>
        <taxon>Hyphomicrobiales</taxon>
        <taxon>Brucellaceae</taxon>
        <taxon>Brucella/Ochrobactrum group</taxon>
        <taxon>Brucella</taxon>
    </lineage>
</organism>
<reference evidence="7 8" key="1">
    <citation type="submission" date="2009-05" db="EMBL/GenBank/DDBJ databases">
        <authorList>
            <person name="Setubal J.C."/>
            <person name="Boyle S."/>
            <person name="Crasta O.R."/>
            <person name="Gillespie J.J."/>
            <person name="Kenyon R.W."/>
            <person name="Lu J."/>
            <person name="Mane S."/>
            <person name="Nagrani S."/>
            <person name="Shallom J.M."/>
            <person name="Shallom S."/>
            <person name="Shukla M."/>
            <person name="Snyder E.E."/>
            <person name="Sobral B.W."/>
            <person name="Wattam A.R."/>
            <person name="Will R."/>
            <person name="Williams K."/>
            <person name="Yoo H."/>
            <person name="Munk C."/>
            <person name="Tapia R."/>
            <person name="Green L."/>
            <person name="Rogers Y."/>
            <person name="Detter J.C."/>
            <person name="Bruce D."/>
            <person name="Brettin T.S."/>
            <person name="Tsolis R."/>
        </authorList>
    </citation>
    <scope>NUCLEOTIDE SEQUENCE [LARGE SCALE GENOMIC DNA]</scope>
    <source>
        <strain evidence="7 8">LMG 3301</strain>
    </source>
</reference>
<dbReference type="EMBL" id="ACQA01000001">
    <property type="protein sequence ID" value="EEQ96369.1"/>
    <property type="molecule type" value="Genomic_DNA"/>
</dbReference>
<gene>
    <name evidence="7" type="ORF">OINT_1001796</name>
</gene>
<dbReference type="HOGENOM" id="CLU_150481_0_0_5"/>
<protein>
    <recommendedName>
        <fullName evidence="6">Ner winged helix-turn-helix DNA-binding domain-containing protein</fullName>
    </recommendedName>
</protein>
<dbReference type="Gene3D" id="1.10.260.40">
    <property type="entry name" value="lambda repressor-like DNA-binding domains"/>
    <property type="match status" value="1"/>
</dbReference>
<dbReference type="InterPro" id="IPR010982">
    <property type="entry name" value="Lambda_DNA-bd_dom_sf"/>
</dbReference>
<dbReference type="SUPFAM" id="SSF47413">
    <property type="entry name" value="lambda repressor-like DNA-binding domains"/>
    <property type="match status" value="1"/>
</dbReference>
<accession>C4WG62</accession>